<evidence type="ECO:0000256" key="3">
    <source>
        <dbReference type="ARBA" id="ARBA00022692"/>
    </source>
</evidence>
<evidence type="ECO:0000256" key="6">
    <source>
        <dbReference type="SAM" id="Phobius"/>
    </source>
</evidence>
<evidence type="ECO:0000256" key="4">
    <source>
        <dbReference type="ARBA" id="ARBA00022989"/>
    </source>
</evidence>
<feature type="domain" description="RDD" evidence="7">
    <location>
        <begin position="14"/>
        <end position="126"/>
    </location>
</feature>
<sequence length="167" mass="19384">MDFKNRVIPEEMLASKTKRFINNLIDLIPFYIMSYGLIYGVFYLGDYLGNQELSQFLIDLSFIEESLIDFILIVFYYFVFESLTFRSLGKYVTKTKVIMTNGAEPRPKDILIRSLCRIIPFDGLSFLGAKGKGWHDAISKTYVVDIDKFEKERILSNEIEQIGQSTE</sequence>
<dbReference type="OrthoDB" id="762068at2"/>
<keyword evidence="5 6" id="KW-0472">Membrane</keyword>
<dbReference type="InterPro" id="IPR051791">
    <property type="entry name" value="Pra-immunoreactive"/>
</dbReference>
<evidence type="ECO:0000256" key="2">
    <source>
        <dbReference type="ARBA" id="ARBA00022475"/>
    </source>
</evidence>
<proteinExistence type="predicted"/>
<reference evidence="8 9" key="1">
    <citation type="submission" date="2019-01" db="EMBL/GenBank/DDBJ databases">
        <title>Genome sequence of the Antarctic species Gelidibacter gilvus ACAM 158(T).</title>
        <authorList>
            <person name="Bowman J.P."/>
        </authorList>
    </citation>
    <scope>NUCLEOTIDE SEQUENCE [LARGE SCALE GENOMIC DNA]</scope>
    <source>
        <strain evidence="8 9">IC158</strain>
    </source>
</reference>
<keyword evidence="4 6" id="KW-1133">Transmembrane helix</keyword>
<dbReference type="Pfam" id="PF06271">
    <property type="entry name" value="RDD"/>
    <property type="match status" value="1"/>
</dbReference>
<comment type="subcellular location">
    <subcellularLocation>
        <location evidence="1">Cell membrane</location>
        <topology evidence="1">Multi-pass membrane protein</topology>
    </subcellularLocation>
</comment>
<dbReference type="Proteomes" id="UP000289792">
    <property type="component" value="Unassembled WGS sequence"/>
</dbReference>
<feature type="transmembrane region" description="Helical" evidence="6">
    <location>
        <begin position="20"/>
        <end position="44"/>
    </location>
</feature>
<dbReference type="AlphaFoldDB" id="A0A4Q0XLP1"/>
<dbReference type="PANTHER" id="PTHR36115">
    <property type="entry name" value="PROLINE-RICH ANTIGEN HOMOLOG-RELATED"/>
    <property type="match status" value="1"/>
</dbReference>
<gene>
    <name evidence="8" type="ORF">ESZ48_02520</name>
</gene>
<dbReference type="RefSeq" id="WP_129015721.1">
    <property type="nucleotide sequence ID" value="NZ_SDDZ01000001.1"/>
</dbReference>
<keyword evidence="2" id="KW-1003">Cell membrane</keyword>
<feature type="transmembrane region" description="Helical" evidence="6">
    <location>
        <begin position="56"/>
        <end position="80"/>
    </location>
</feature>
<dbReference type="InterPro" id="IPR010432">
    <property type="entry name" value="RDD"/>
</dbReference>
<evidence type="ECO:0000259" key="7">
    <source>
        <dbReference type="Pfam" id="PF06271"/>
    </source>
</evidence>
<comment type="caution">
    <text evidence="8">The sequence shown here is derived from an EMBL/GenBank/DDBJ whole genome shotgun (WGS) entry which is preliminary data.</text>
</comment>
<evidence type="ECO:0000313" key="9">
    <source>
        <dbReference type="Proteomes" id="UP000289792"/>
    </source>
</evidence>
<evidence type="ECO:0000256" key="5">
    <source>
        <dbReference type="ARBA" id="ARBA00023136"/>
    </source>
</evidence>
<evidence type="ECO:0000256" key="1">
    <source>
        <dbReference type="ARBA" id="ARBA00004651"/>
    </source>
</evidence>
<protein>
    <submittedName>
        <fullName evidence="8">RDD family protein</fullName>
    </submittedName>
</protein>
<dbReference type="PANTHER" id="PTHR36115:SF4">
    <property type="entry name" value="MEMBRANE PROTEIN"/>
    <property type="match status" value="1"/>
</dbReference>
<keyword evidence="3 6" id="KW-0812">Transmembrane</keyword>
<dbReference type="GO" id="GO:0005886">
    <property type="term" value="C:plasma membrane"/>
    <property type="evidence" value="ECO:0007669"/>
    <property type="project" value="UniProtKB-SubCell"/>
</dbReference>
<evidence type="ECO:0000313" key="8">
    <source>
        <dbReference type="EMBL" id="RXJ52587.1"/>
    </source>
</evidence>
<organism evidence="8 9">
    <name type="scientific">Gelidibacter gilvus</name>
    <dbReference type="NCBI Taxonomy" id="59602"/>
    <lineage>
        <taxon>Bacteria</taxon>
        <taxon>Pseudomonadati</taxon>
        <taxon>Bacteroidota</taxon>
        <taxon>Flavobacteriia</taxon>
        <taxon>Flavobacteriales</taxon>
        <taxon>Flavobacteriaceae</taxon>
        <taxon>Gelidibacter</taxon>
    </lineage>
</organism>
<accession>A0A4Q0XLP1</accession>
<name>A0A4Q0XLP1_9FLAO</name>
<dbReference type="EMBL" id="SDDZ01000001">
    <property type="protein sequence ID" value="RXJ52587.1"/>
    <property type="molecule type" value="Genomic_DNA"/>
</dbReference>
<keyword evidence="9" id="KW-1185">Reference proteome</keyword>